<dbReference type="PANTHER" id="PTHR43537">
    <property type="entry name" value="TRANSCRIPTIONAL REGULATOR, GNTR FAMILY"/>
    <property type="match status" value="1"/>
</dbReference>
<protein>
    <submittedName>
        <fullName evidence="5">GntR family transcriptional regulator</fullName>
    </submittedName>
</protein>
<dbReference type="PROSITE" id="PS50949">
    <property type="entry name" value="HTH_GNTR"/>
    <property type="match status" value="1"/>
</dbReference>
<dbReference type="Gene3D" id="1.10.10.10">
    <property type="entry name" value="Winged helix-like DNA-binding domain superfamily/Winged helix DNA-binding domain"/>
    <property type="match status" value="1"/>
</dbReference>
<name>A0A3N2C630_9MICO</name>
<dbReference type="SMART" id="SM00345">
    <property type="entry name" value="HTH_GNTR"/>
    <property type="match status" value="1"/>
</dbReference>
<dbReference type="SUPFAM" id="SSF46785">
    <property type="entry name" value="Winged helix' DNA-binding domain"/>
    <property type="match status" value="1"/>
</dbReference>
<dbReference type="Pfam" id="PF00392">
    <property type="entry name" value="GntR"/>
    <property type="match status" value="1"/>
</dbReference>
<feature type="domain" description="HTH gntR-type" evidence="4">
    <location>
        <begin position="17"/>
        <end position="84"/>
    </location>
</feature>
<comment type="caution">
    <text evidence="5">The sequence shown here is derived from an EMBL/GenBank/DDBJ whole genome shotgun (WGS) entry which is preliminary data.</text>
</comment>
<gene>
    <name evidence="5" type="ORF">EDD42_3085</name>
</gene>
<dbReference type="EMBL" id="RKHL01000001">
    <property type="protein sequence ID" value="ROR82983.1"/>
    <property type="molecule type" value="Genomic_DNA"/>
</dbReference>
<dbReference type="Proteomes" id="UP000266915">
    <property type="component" value="Unassembled WGS sequence"/>
</dbReference>
<evidence type="ECO:0000313" key="6">
    <source>
        <dbReference type="Proteomes" id="UP000266915"/>
    </source>
</evidence>
<dbReference type="InterPro" id="IPR008920">
    <property type="entry name" value="TF_FadR/GntR_C"/>
</dbReference>
<organism evidence="5 6">
    <name type="scientific">Plantibacter flavus</name>
    <dbReference type="NCBI Taxonomy" id="150123"/>
    <lineage>
        <taxon>Bacteria</taxon>
        <taxon>Bacillati</taxon>
        <taxon>Actinomycetota</taxon>
        <taxon>Actinomycetes</taxon>
        <taxon>Micrococcales</taxon>
        <taxon>Microbacteriaceae</taxon>
        <taxon>Plantibacter</taxon>
    </lineage>
</organism>
<dbReference type="CDD" id="cd07377">
    <property type="entry name" value="WHTH_GntR"/>
    <property type="match status" value="1"/>
</dbReference>
<dbReference type="GO" id="GO:0003677">
    <property type="term" value="F:DNA binding"/>
    <property type="evidence" value="ECO:0007669"/>
    <property type="project" value="UniProtKB-KW"/>
</dbReference>
<accession>A0A3N2C630</accession>
<dbReference type="InterPro" id="IPR000524">
    <property type="entry name" value="Tscrpt_reg_HTH_GntR"/>
</dbReference>
<evidence type="ECO:0000256" key="3">
    <source>
        <dbReference type="ARBA" id="ARBA00023163"/>
    </source>
</evidence>
<dbReference type="SUPFAM" id="SSF48008">
    <property type="entry name" value="GntR ligand-binding domain-like"/>
    <property type="match status" value="1"/>
</dbReference>
<dbReference type="InterPro" id="IPR036390">
    <property type="entry name" value="WH_DNA-bd_sf"/>
</dbReference>
<evidence type="ECO:0000256" key="2">
    <source>
        <dbReference type="ARBA" id="ARBA00023125"/>
    </source>
</evidence>
<dbReference type="AlphaFoldDB" id="A0A3N2C630"/>
<keyword evidence="1" id="KW-0805">Transcription regulation</keyword>
<dbReference type="Gene3D" id="1.20.120.530">
    <property type="entry name" value="GntR ligand-binding domain-like"/>
    <property type="match status" value="1"/>
</dbReference>
<dbReference type="InterPro" id="IPR011711">
    <property type="entry name" value="GntR_C"/>
</dbReference>
<reference evidence="5 6" key="1">
    <citation type="submission" date="2018-11" db="EMBL/GenBank/DDBJ databases">
        <title>Sequencing the genomes of 1000 actinobacteria strains.</title>
        <authorList>
            <person name="Klenk H.-P."/>
        </authorList>
    </citation>
    <scope>NUCLEOTIDE SEQUENCE [LARGE SCALE GENOMIC DNA]</scope>
    <source>
        <strain evidence="5 6">DSM 14012</strain>
    </source>
</reference>
<keyword evidence="6" id="KW-1185">Reference proteome</keyword>
<proteinExistence type="predicted"/>
<dbReference type="PANTHER" id="PTHR43537:SF24">
    <property type="entry name" value="GLUCONATE OPERON TRANSCRIPTIONAL REPRESSOR"/>
    <property type="match status" value="1"/>
</dbReference>
<keyword evidence="2" id="KW-0238">DNA-binding</keyword>
<dbReference type="RefSeq" id="WP_234994166.1">
    <property type="nucleotide sequence ID" value="NZ_FXAP01000006.1"/>
</dbReference>
<dbReference type="InterPro" id="IPR036388">
    <property type="entry name" value="WH-like_DNA-bd_sf"/>
</dbReference>
<keyword evidence="3" id="KW-0804">Transcription</keyword>
<evidence type="ECO:0000313" key="5">
    <source>
        <dbReference type="EMBL" id="ROR82983.1"/>
    </source>
</evidence>
<dbReference type="SMART" id="SM00895">
    <property type="entry name" value="FCD"/>
    <property type="match status" value="1"/>
</dbReference>
<dbReference type="Pfam" id="PF07729">
    <property type="entry name" value="FCD"/>
    <property type="match status" value="1"/>
</dbReference>
<sequence>MVDAVFPLGASSSLERRGLRDRVYELVLDMLLSSGIEPGARLSIDAIARDLDVSPTPVREALVQLERTGLVTRVTHKGYRVAPPLADDQLESLFDARIVLESGATALAAAHADELVPALEVALEQHVEMTARVRAAASAGEIPVALLREYFAVDWNFHHLIFEGTRNPFLLDMSEGISTRVHRMRQTVETGVTDADQAVVEHRAILDAFSEGPDAAAAAMRSHIELVRTRARSDAEH</sequence>
<evidence type="ECO:0000256" key="1">
    <source>
        <dbReference type="ARBA" id="ARBA00023015"/>
    </source>
</evidence>
<dbReference type="GO" id="GO:0003700">
    <property type="term" value="F:DNA-binding transcription factor activity"/>
    <property type="evidence" value="ECO:0007669"/>
    <property type="project" value="InterPro"/>
</dbReference>
<evidence type="ECO:0000259" key="4">
    <source>
        <dbReference type="PROSITE" id="PS50949"/>
    </source>
</evidence>